<feature type="compositionally biased region" description="Basic and acidic residues" evidence="2">
    <location>
        <begin position="210"/>
        <end position="230"/>
    </location>
</feature>
<keyword evidence="5" id="KW-1185">Reference proteome</keyword>
<reference evidence="4" key="2">
    <citation type="submission" date="2023-05" db="EMBL/GenBank/DDBJ databases">
        <authorList>
            <consortium name="Lawrence Berkeley National Laboratory"/>
            <person name="Steindorff A."/>
            <person name="Hensen N."/>
            <person name="Bonometti L."/>
            <person name="Westerberg I."/>
            <person name="Brannstrom I.O."/>
            <person name="Guillou S."/>
            <person name="Cros-Aarteil S."/>
            <person name="Calhoun S."/>
            <person name="Haridas S."/>
            <person name="Kuo A."/>
            <person name="Mondo S."/>
            <person name="Pangilinan J."/>
            <person name="Riley R."/>
            <person name="Labutti K."/>
            <person name="Andreopoulos B."/>
            <person name="Lipzen A."/>
            <person name="Chen C."/>
            <person name="Yanf M."/>
            <person name="Daum C."/>
            <person name="Ng V."/>
            <person name="Clum A."/>
            <person name="Ohm R."/>
            <person name="Martin F."/>
            <person name="Silar P."/>
            <person name="Natvig D."/>
            <person name="Lalanne C."/>
            <person name="Gautier V."/>
            <person name="Ament-Velasquez S.L."/>
            <person name="Kruys A."/>
            <person name="Hutchinson M.I."/>
            <person name="Powell A.J."/>
            <person name="Barry K."/>
            <person name="Miller A.N."/>
            <person name="Grigoriev I.V."/>
            <person name="Debuchy R."/>
            <person name="Gladieux P."/>
            <person name="Thoren M.H."/>
            <person name="Johannesson H."/>
        </authorList>
    </citation>
    <scope>NUCLEOTIDE SEQUENCE</scope>
    <source>
        <strain evidence="4">CBS 103.79</strain>
    </source>
</reference>
<feature type="region of interest" description="Disordered" evidence="2">
    <location>
        <begin position="1"/>
        <end position="115"/>
    </location>
</feature>
<accession>A0AAN6RT64</accession>
<feature type="compositionally biased region" description="Basic and acidic residues" evidence="2">
    <location>
        <begin position="97"/>
        <end position="114"/>
    </location>
</feature>
<feature type="compositionally biased region" description="Polar residues" evidence="2">
    <location>
        <begin position="15"/>
        <end position="26"/>
    </location>
</feature>
<dbReference type="GO" id="GO:0003676">
    <property type="term" value="F:nucleic acid binding"/>
    <property type="evidence" value="ECO:0007669"/>
    <property type="project" value="InterPro"/>
</dbReference>
<gene>
    <name evidence="4" type="ORF">C8A05DRAFT_15450</name>
</gene>
<feature type="compositionally biased region" description="Basic and acidic residues" evidence="2">
    <location>
        <begin position="292"/>
        <end position="301"/>
    </location>
</feature>
<feature type="compositionally biased region" description="Low complexity" evidence="2">
    <location>
        <begin position="182"/>
        <end position="195"/>
    </location>
</feature>
<feature type="domain" description="CCHC-type" evidence="3">
    <location>
        <begin position="283"/>
        <end position="298"/>
    </location>
</feature>
<reference evidence="4" key="1">
    <citation type="journal article" date="2023" name="Mol. Phylogenet. Evol.">
        <title>Genome-scale phylogeny and comparative genomics of the fungal order Sordariales.</title>
        <authorList>
            <person name="Hensen N."/>
            <person name="Bonometti L."/>
            <person name="Westerberg I."/>
            <person name="Brannstrom I.O."/>
            <person name="Guillou S."/>
            <person name="Cros-Aarteil S."/>
            <person name="Calhoun S."/>
            <person name="Haridas S."/>
            <person name="Kuo A."/>
            <person name="Mondo S."/>
            <person name="Pangilinan J."/>
            <person name="Riley R."/>
            <person name="LaButti K."/>
            <person name="Andreopoulos B."/>
            <person name="Lipzen A."/>
            <person name="Chen C."/>
            <person name="Yan M."/>
            <person name="Daum C."/>
            <person name="Ng V."/>
            <person name="Clum A."/>
            <person name="Steindorff A."/>
            <person name="Ohm R.A."/>
            <person name="Martin F."/>
            <person name="Silar P."/>
            <person name="Natvig D.O."/>
            <person name="Lalanne C."/>
            <person name="Gautier V."/>
            <person name="Ament-Velasquez S.L."/>
            <person name="Kruys A."/>
            <person name="Hutchinson M.I."/>
            <person name="Powell A.J."/>
            <person name="Barry K."/>
            <person name="Miller A.N."/>
            <person name="Grigoriev I.V."/>
            <person name="Debuchy R."/>
            <person name="Gladieux P."/>
            <person name="Hiltunen Thoren M."/>
            <person name="Johannesson H."/>
        </authorList>
    </citation>
    <scope>NUCLEOTIDE SEQUENCE</scope>
    <source>
        <strain evidence="4">CBS 103.79</strain>
    </source>
</reference>
<dbReference type="PROSITE" id="PS50158">
    <property type="entry name" value="ZF_CCHC"/>
    <property type="match status" value="1"/>
</dbReference>
<feature type="compositionally biased region" description="Low complexity" evidence="2">
    <location>
        <begin position="73"/>
        <end position="83"/>
    </location>
</feature>
<keyword evidence="1" id="KW-0862">Zinc</keyword>
<protein>
    <recommendedName>
        <fullName evidence="3">CCHC-type domain-containing protein</fullName>
    </recommendedName>
</protein>
<feature type="region of interest" description="Disordered" evidence="2">
    <location>
        <begin position="144"/>
        <end position="301"/>
    </location>
</feature>
<dbReference type="InterPro" id="IPR036875">
    <property type="entry name" value="Znf_CCHC_sf"/>
</dbReference>
<dbReference type="Proteomes" id="UP001303889">
    <property type="component" value="Unassembled WGS sequence"/>
</dbReference>
<evidence type="ECO:0000256" key="1">
    <source>
        <dbReference type="PROSITE-ProRule" id="PRU00047"/>
    </source>
</evidence>
<evidence type="ECO:0000259" key="3">
    <source>
        <dbReference type="PROSITE" id="PS50158"/>
    </source>
</evidence>
<evidence type="ECO:0000256" key="2">
    <source>
        <dbReference type="SAM" id="MobiDB-lite"/>
    </source>
</evidence>
<dbReference type="EMBL" id="MU855506">
    <property type="protein sequence ID" value="KAK3902492.1"/>
    <property type="molecule type" value="Genomic_DNA"/>
</dbReference>
<name>A0AAN6RT64_9PEZI</name>
<feature type="compositionally biased region" description="Low complexity" evidence="2">
    <location>
        <begin position="36"/>
        <end position="58"/>
    </location>
</feature>
<feature type="compositionally biased region" description="Polar residues" evidence="2">
    <location>
        <begin position="261"/>
        <end position="278"/>
    </location>
</feature>
<dbReference type="SMART" id="SM00343">
    <property type="entry name" value="ZnF_C2HC"/>
    <property type="match status" value="1"/>
</dbReference>
<organism evidence="4 5">
    <name type="scientific">Staphylotrichum tortipilum</name>
    <dbReference type="NCBI Taxonomy" id="2831512"/>
    <lineage>
        <taxon>Eukaryota</taxon>
        <taxon>Fungi</taxon>
        <taxon>Dikarya</taxon>
        <taxon>Ascomycota</taxon>
        <taxon>Pezizomycotina</taxon>
        <taxon>Sordariomycetes</taxon>
        <taxon>Sordariomycetidae</taxon>
        <taxon>Sordariales</taxon>
        <taxon>Chaetomiaceae</taxon>
        <taxon>Staphylotrichum</taxon>
    </lineage>
</organism>
<dbReference type="GO" id="GO:0008270">
    <property type="term" value="F:zinc ion binding"/>
    <property type="evidence" value="ECO:0007669"/>
    <property type="project" value="UniProtKB-KW"/>
</dbReference>
<evidence type="ECO:0000313" key="5">
    <source>
        <dbReference type="Proteomes" id="UP001303889"/>
    </source>
</evidence>
<sequence>MAPPSPAKGMPAMAKQSTPKTMSSRLMTMKFMQRGAAAAAAATTAAATPEAASSPATPRSDDGSAKRRKFGHAPSAASSPATPLYDQKALQAALDEEEKKRQAAIEKRAAELGDSHWVLAPSAAAPPRGARPLRNVVQVGFAQIDYPGASGGDGDDDPFNSGIAPGQTQFRRFNMKKPKALDGNSSSDSGSGSESESGEASDNDSPPRAAAREEPGRGRRDTLGEAERTRARSSVSQRRDEERRKAQQLAGKRRKKEVKLNQLTSISSAGSQAFQRPSPSMACHGCGKPGHKVADCPNKRR</sequence>
<dbReference type="AlphaFoldDB" id="A0AAN6RT64"/>
<dbReference type="SUPFAM" id="SSF57756">
    <property type="entry name" value="Retrovirus zinc finger-like domains"/>
    <property type="match status" value="1"/>
</dbReference>
<keyword evidence="1" id="KW-0479">Metal-binding</keyword>
<evidence type="ECO:0000313" key="4">
    <source>
        <dbReference type="EMBL" id="KAK3902492.1"/>
    </source>
</evidence>
<dbReference type="Gene3D" id="4.10.60.10">
    <property type="entry name" value="Zinc finger, CCHC-type"/>
    <property type="match status" value="1"/>
</dbReference>
<proteinExistence type="predicted"/>
<comment type="caution">
    <text evidence="4">The sequence shown here is derived from an EMBL/GenBank/DDBJ whole genome shotgun (WGS) entry which is preliminary data.</text>
</comment>
<dbReference type="InterPro" id="IPR001878">
    <property type="entry name" value="Znf_CCHC"/>
</dbReference>
<keyword evidence="1" id="KW-0863">Zinc-finger</keyword>